<sequence>MKRELVIHFSFLVAFFIFIALFRQYFEFRYLLFLFGGLVGTFLPDVDHLIYVYASRPHELTSQRVNFMLAKREWLPILNLLYMTRSERKQLVFHSAFFQIIFTILAFWVLTSSGSLFGRGLVLAFSLHLLVDQIVDLTEVDSLDNWFNQSPLVASLSKQKATLYWLANLIIILIFGFLL</sequence>
<feature type="transmembrane region" description="Helical" evidence="1">
    <location>
        <begin position="161"/>
        <end position="178"/>
    </location>
</feature>
<dbReference type="EMBL" id="MGHL01000008">
    <property type="protein sequence ID" value="OGM69777.1"/>
    <property type="molecule type" value="Genomic_DNA"/>
</dbReference>
<comment type="caution">
    <text evidence="2">The sequence shown here is derived from an EMBL/GenBank/DDBJ whole genome shotgun (WGS) entry which is preliminary data.</text>
</comment>
<accession>A0A1F8C0C0</accession>
<feature type="transmembrane region" description="Helical" evidence="1">
    <location>
        <begin position="91"/>
        <end position="110"/>
    </location>
</feature>
<reference evidence="2 3" key="1">
    <citation type="journal article" date="2016" name="Nat. Commun.">
        <title>Thousands of microbial genomes shed light on interconnected biogeochemical processes in an aquifer system.</title>
        <authorList>
            <person name="Anantharaman K."/>
            <person name="Brown C.T."/>
            <person name="Hug L.A."/>
            <person name="Sharon I."/>
            <person name="Castelle C.J."/>
            <person name="Probst A.J."/>
            <person name="Thomas B.C."/>
            <person name="Singh A."/>
            <person name="Wilkins M.J."/>
            <person name="Karaoz U."/>
            <person name="Brodie E.L."/>
            <person name="Williams K.H."/>
            <person name="Hubbard S.S."/>
            <person name="Banfield J.F."/>
        </authorList>
    </citation>
    <scope>NUCLEOTIDE SEQUENCE [LARGE SCALE GENOMIC DNA]</scope>
</reference>
<keyword evidence="1" id="KW-1133">Transmembrane helix</keyword>
<evidence type="ECO:0000313" key="2">
    <source>
        <dbReference type="EMBL" id="OGM69777.1"/>
    </source>
</evidence>
<dbReference type="Proteomes" id="UP000178429">
    <property type="component" value="Unassembled WGS sequence"/>
</dbReference>
<evidence type="ECO:0000256" key="1">
    <source>
        <dbReference type="SAM" id="Phobius"/>
    </source>
</evidence>
<evidence type="ECO:0000313" key="3">
    <source>
        <dbReference type="Proteomes" id="UP000178429"/>
    </source>
</evidence>
<gene>
    <name evidence="2" type="ORF">A2975_00265</name>
</gene>
<feature type="transmembrane region" description="Helical" evidence="1">
    <location>
        <begin position="5"/>
        <end position="26"/>
    </location>
</feature>
<proteinExistence type="predicted"/>
<protein>
    <submittedName>
        <fullName evidence="2">Uncharacterized protein</fullName>
    </submittedName>
</protein>
<dbReference type="STRING" id="1802525.A2975_00265"/>
<keyword evidence="1" id="KW-0812">Transmembrane</keyword>
<keyword evidence="1" id="KW-0472">Membrane</keyword>
<dbReference type="AlphaFoldDB" id="A0A1F8C0C0"/>
<feature type="transmembrane region" description="Helical" evidence="1">
    <location>
        <begin position="32"/>
        <end position="54"/>
    </location>
</feature>
<organism evidence="2 3">
    <name type="scientific">Candidatus Woesebacteria bacterium RIFCSPLOWO2_01_FULL_44_14</name>
    <dbReference type="NCBI Taxonomy" id="1802525"/>
    <lineage>
        <taxon>Bacteria</taxon>
        <taxon>Candidatus Woeseibacteriota</taxon>
    </lineage>
</organism>
<name>A0A1F8C0C0_9BACT</name>